<sequence>MALREIEDRLRILETKTTPTTTVPAGVVTAFAGTTPPEGWLLCHGQTLPRTTYPTLFAAIGTTYGPGDGTTTFTLPNLRGRVPVGHDPTQPEFAAPGKIGGTKTHRHTEGDLAAAIGAVSGNTSLLGYQAGGTNPRGPATISAYTIVSAPGANADTRAMSHHTRIYGTTSPDTTLQPFLTLNFIIRT</sequence>
<dbReference type="Pfam" id="PF07484">
    <property type="entry name" value="Collar"/>
    <property type="match status" value="1"/>
</dbReference>
<dbReference type="InterPro" id="IPR011083">
    <property type="entry name" value="Phage_tail_collar_dom"/>
</dbReference>
<evidence type="ECO:0000313" key="4">
    <source>
        <dbReference type="Proteomes" id="UP000219994"/>
    </source>
</evidence>
<proteinExistence type="predicted"/>
<feature type="region of interest" description="Disordered" evidence="1">
    <location>
        <begin position="82"/>
        <end position="105"/>
    </location>
</feature>
<accession>A0A2A6FNG7</accession>
<gene>
    <name evidence="3" type="ORF">B5766_12960</name>
</gene>
<protein>
    <recommendedName>
        <fullName evidence="2">Phage tail collar domain-containing protein</fullName>
    </recommendedName>
</protein>
<dbReference type="Gene3D" id="3.90.1340.10">
    <property type="entry name" value="Phage tail collar domain"/>
    <property type="match status" value="1"/>
</dbReference>
<dbReference type="EMBL" id="NAEP01000069">
    <property type="protein sequence ID" value="PDQ34136.1"/>
    <property type="molecule type" value="Genomic_DNA"/>
</dbReference>
<dbReference type="InterPro" id="IPR037053">
    <property type="entry name" value="Phage_tail_collar_dom_sf"/>
</dbReference>
<name>A0A2A6FNG7_9MICO</name>
<evidence type="ECO:0000256" key="1">
    <source>
        <dbReference type="SAM" id="MobiDB-lite"/>
    </source>
</evidence>
<reference evidence="4" key="1">
    <citation type="submission" date="2017-03" db="EMBL/GenBank/DDBJ databases">
        <authorList>
            <person name="Lund M.B."/>
        </authorList>
    </citation>
    <scope>NUCLEOTIDE SEQUENCE [LARGE SCALE GENOMIC DNA]</scope>
</reference>
<organism evidence="3 4">
    <name type="scientific">Candidatus Lumbricidiphila eiseniae</name>
    <dbReference type="NCBI Taxonomy" id="1969409"/>
    <lineage>
        <taxon>Bacteria</taxon>
        <taxon>Bacillati</taxon>
        <taxon>Actinomycetota</taxon>
        <taxon>Actinomycetes</taxon>
        <taxon>Micrococcales</taxon>
        <taxon>Microbacteriaceae</taxon>
        <taxon>Candidatus Lumbricidiphila</taxon>
    </lineage>
</organism>
<dbReference type="AlphaFoldDB" id="A0A2A6FNG7"/>
<dbReference type="Proteomes" id="UP000219994">
    <property type="component" value="Unassembled WGS sequence"/>
</dbReference>
<dbReference type="SUPFAM" id="SSF88874">
    <property type="entry name" value="Receptor-binding domain of short tail fibre protein gp12"/>
    <property type="match status" value="1"/>
</dbReference>
<evidence type="ECO:0000259" key="2">
    <source>
        <dbReference type="Pfam" id="PF07484"/>
    </source>
</evidence>
<evidence type="ECO:0000313" key="3">
    <source>
        <dbReference type="EMBL" id="PDQ34136.1"/>
    </source>
</evidence>
<comment type="caution">
    <text evidence="3">The sequence shown here is derived from an EMBL/GenBank/DDBJ whole genome shotgun (WGS) entry which is preliminary data.</text>
</comment>
<feature type="domain" description="Phage tail collar" evidence="2">
    <location>
        <begin position="26"/>
        <end position="83"/>
    </location>
</feature>